<evidence type="ECO:0000313" key="3">
    <source>
        <dbReference type="Proteomes" id="UP000220158"/>
    </source>
</evidence>
<dbReference type="OrthoDB" id="378285at2759"/>
<keyword evidence="1" id="KW-0472">Membrane</keyword>
<accession>A0A1J1H3J1</accession>
<evidence type="ECO:0000313" key="2">
    <source>
        <dbReference type="EMBL" id="CRG99462.1"/>
    </source>
</evidence>
<dbReference type="RefSeq" id="XP_028532468.1">
    <property type="nucleotide sequence ID" value="XM_028675928.1"/>
</dbReference>
<protein>
    <submittedName>
        <fullName evidence="2">Uncharacterized protein</fullName>
    </submittedName>
</protein>
<dbReference type="GeneID" id="39735564"/>
<organism evidence="2 3">
    <name type="scientific">Plasmodium relictum</name>
    <dbReference type="NCBI Taxonomy" id="85471"/>
    <lineage>
        <taxon>Eukaryota</taxon>
        <taxon>Sar</taxon>
        <taxon>Alveolata</taxon>
        <taxon>Apicomplexa</taxon>
        <taxon>Aconoidasida</taxon>
        <taxon>Haemosporida</taxon>
        <taxon>Plasmodiidae</taxon>
        <taxon>Plasmodium</taxon>
        <taxon>Plasmodium (Haemamoeba)</taxon>
    </lineage>
</organism>
<dbReference type="VEuPathDB" id="PlasmoDB:PRELSG_0722700"/>
<proteinExistence type="predicted"/>
<feature type="transmembrane region" description="Helical" evidence="1">
    <location>
        <begin position="12"/>
        <end position="30"/>
    </location>
</feature>
<sequence length="340" mass="39339">MEKSNSSSSGVIVSIIFYICYLFYFITYSYEIVLVFSKDIDYVMFCALLVTSMFSIFFVSMGLMYTSFFLVAIISLTEIYEYTGNLLEYVLDDEFNKLFLLVRLFTTVNFIVFFSMHISNLKKKKKEYLNKIKSQNSGMQLHNKMRPSNNSVLRNNSGPISKNIHNENRRPLNQENLFPSQTITPDGCVLTSFPNDKNALTSQHNVYNSQYMPSNHYNIKSPHNLNTIENNQILNNYSTVNHNLDLQNDQYINPMINSNNLNLYKNNTNTCIQPIQPNKSYLIKGEYNTKNNCYEIPNSSPRNDNNFPPFIPNNILIKNASYPNTESINKNNGSYNAYNC</sequence>
<dbReference type="OMA" id="YQSGAYQ"/>
<feature type="transmembrane region" description="Helical" evidence="1">
    <location>
        <begin position="95"/>
        <end position="116"/>
    </location>
</feature>
<evidence type="ECO:0000256" key="1">
    <source>
        <dbReference type="SAM" id="Phobius"/>
    </source>
</evidence>
<reference evidence="2 3" key="1">
    <citation type="submission" date="2015-04" db="EMBL/GenBank/DDBJ databases">
        <authorList>
            <consortium name="Pathogen Informatics"/>
        </authorList>
    </citation>
    <scope>NUCLEOTIDE SEQUENCE [LARGE SCALE GENOMIC DNA]</scope>
    <source>
        <strain evidence="2 3">SGS1</strain>
    </source>
</reference>
<keyword evidence="1" id="KW-0812">Transmembrane</keyword>
<keyword evidence="1" id="KW-1133">Transmembrane helix</keyword>
<dbReference type="KEGG" id="prel:PRELSG_0722700"/>
<keyword evidence="3" id="KW-1185">Reference proteome</keyword>
<name>A0A1J1H3J1_PLARL</name>
<dbReference type="EMBL" id="LN835302">
    <property type="protein sequence ID" value="CRG99462.1"/>
    <property type="molecule type" value="Genomic_DNA"/>
</dbReference>
<gene>
    <name evidence="2" type="ORF">PRELSG_0722700</name>
</gene>
<dbReference type="Proteomes" id="UP000220158">
    <property type="component" value="Chromosome 7"/>
</dbReference>
<dbReference type="AlphaFoldDB" id="A0A1J1H3J1"/>
<feature type="transmembrane region" description="Helical" evidence="1">
    <location>
        <begin position="42"/>
        <end position="75"/>
    </location>
</feature>